<feature type="transmembrane region" description="Helical" evidence="1">
    <location>
        <begin position="6"/>
        <end position="26"/>
    </location>
</feature>
<dbReference type="Pfam" id="PF10027">
    <property type="entry name" value="DUF2269"/>
    <property type="match status" value="1"/>
</dbReference>
<feature type="transmembrane region" description="Helical" evidence="1">
    <location>
        <begin position="125"/>
        <end position="145"/>
    </location>
</feature>
<dbReference type="RefSeq" id="WP_277533759.1">
    <property type="nucleotide sequence ID" value="NZ_JAPDIA010000007.1"/>
</dbReference>
<name>A0A9X4QTJ3_9BACL</name>
<evidence type="ECO:0000256" key="1">
    <source>
        <dbReference type="SAM" id="Phobius"/>
    </source>
</evidence>
<keyword evidence="1" id="KW-0472">Membrane</keyword>
<feature type="transmembrane region" description="Helical" evidence="1">
    <location>
        <begin position="38"/>
        <end position="64"/>
    </location>
</feature>
<reference evidence="2" key="1">
    <citation type="submission" date="2022-10" db="EMBL/GenBank/DDBJ databases">
        <title>Comparative genomic analysis of Cohnella hashimotonis sp. nov., isolated from the International Space Station.</title>
        <authorList>
            <person name="Simpson A."/>
            <person name="Venkateswaran K."/>
        </authorList>
    </citation>
    <scope>NUCLEOTIDE SEQUENCE</scope>
    <source>
        <strain evidence="2">DSM 28161</strain>
    </source>
</reference>
<proteinExistence type="predicted"/>
<organism evidence="2 3">
    <name type="scientific">Cohnella rhizosphaerae</name>
    <dbReference type="NCBI Taxonomy" id="1457232"/>
    <lineage>
        <taxon>Bacteria</taxon>
        <taxon>Bacillati</taxon>
        <taxon>Bacillota</taxon>
        <taxon>Bacilli</taxon>
        <taxon>Bacillales</taxon>
        <taxon>Paenibacillaceae</taxon>
        <taxon>Cohnella</taxon>
    </lineage>
</organism>
<keyword evidence="3" id="KW-1185">Reference proteome</keyword>
<gene>
    <name evidence="2" type="ORF">OMP40_19200</name>
</gene>
<dbReference type="InterPro" id="IPR018729">
    <property type="entry name" value="DUF2269_transmembrane"/>
</dbReference>
<keyword evidence="1" id="KW-0812">Transmembrane</keyword>
<sequence length="151" mass="16132">MYAWLLVLHILAAVAVIGSAFLAPIVRRSARTAAQLRFVFDATATVALLSKLGAAVLVLTGIWLMIIADTGFSQMWLNLSILLSLILAATIGGFIEPRVKRLKRIASESQGHGLSADVGLAMRKLVLWETTAQLLALAVTVLMVVKPALNA</sequence>
<feature type="transmembrane region" description="Helical" evidence="1">
    <location>
        <begin position="76"/>
        <end position="95"/>
    </location>
</feature>
<dbReference type="Proteomes" id="UP001153404">
    <property type="component" value="Unassembled WGS sequence"/>
</dbReference>
<evidence type="ECO:0000313" key="3">
    <source>
        <dbReference type="Proteomes" id="UP001153404"/>
    </source>
</evidence>
<dbReference type="EMBL" id="JAPDIA010000007">
    <property type="protein sequence ID" value="MDG0811256.1"/>
    <property type="molecule type" value="Genomic_DNA"/>
</dbReference>
<comment type="caution">
    <text evidence="2">The sequence shown here is derived from an EMBL/GenBank/DDBJ whole genome shotgun (WGS) entry which is preliminary data.</text>
</comment>
<evidence type="ECO:0000313" key="2">
    <source>
        <dbReference type="EMBL" id="MDG0811256.1"/>
    </source>
</evidence>
<keyword evidence="1" id="KW-1133">Transmembrane helix</keyword>
<protein>
    <submittedName>
        <fullName evidence="2">DUF2269 domain-containing protein</fullName>
    </submittedName>
</protein>
<accession>A0A9X4QTJ3</accession>
<dbReference type="AlphaFoldDB" id="A0A9X4QTJ3"/>